<organism evidence="11 12">
    <name type="scientific">Elliptochloris bilobata</name>
    <dbReference type="NCBI Taxonomy" id="381761"/>
    <lineage>
        <taxon>Eukaryota</taxon>
        <taxon>Viridiplantae</taxon>
        <taxon>Chlorophyta</taxon>
        <taxon>core chlorophytes</taxon>
        <taxon>Trebouxiophyceae</taxon>
        <taxon>Trebouxiophyceae incertae sedis</taxon>
        <taxon>Elliptochloris clade</taxon>
        <taxon>Elliptochloris</taxon>
    </lineage>
</organism>
<dbReference type="Gene3D" id="1.25.40.20">
    <property type="entry name" value="Ankyrin repeat-containing domain"/>
    <property type="match status" value="1"/>
</dbReference>
<feature type="binding site" evidence="8">
    <location>
        <position position="937"/>
    </location>
    <ligand>
        <name>ATP</name>
        <dbReference type="ChEBI" id="CHEBI:30616"/>
    </ligand>
</feature>
<dbReference type="PROSITE" id="PS50011">
    <property type="entry name" value="PROTEIN_KINASE_DOM"/>
    <property type="match status" value="1"/>
</dbReference>
<feature type="region of interest" description="Disordered" evidence="9">
    <location>
        <begin position="707"/>
        <end position="746"/>
    </location>
</feature>
<keyword evidence="3 8" id="KW-0547">Nucleotide-binding</keyword>
<evidence type="ECO:0000256" key="2">
    <source>
        <dbReference type="ARBA" id="ARBA00022737"/>
    </source>
</evidence>
<evidence type="ECO:0000256" key="6">
    <source>
        <dbReference type="PROSITE-ProRule" id="PRU00023"/>
    </source>
</evidence>
<dbReference type="InterPro" id="IPR036770">
    <property type="entry name" value="Ankyrin_rpt-contain_sf"/>
</dbReference>
<evidence type="ECO:0000256" key="8">
    <source>
        <dbReference type="PROSITE-ProRule" id="PRU10141"/>
    </source>
</evidence>
<evidence type="ECO:0000313" key="11">
    <source>
        <dbReference type="EMBL" id="KAK9838136.1"/>
    </source>
</evidence>
<name>A0AAW1RYE5_9CHLO</name>
<dbReference type="Pfam" id="PF12796">
    <property type="entry name" value="Ank_2"/>
    <property type="match status" value="1"/>
</dbReference>
<dbReference type="Proteomes" id="UP001445335">
    <property type="component" value="Unassembled WGS sequence"/>
</dbReference>
<reference evidence="11 12" key="1">
    <citation type="journal article" date="2024" name="Nat. Commun.">
        <title>Phylogenomics reveals the evolutionary origins of lichenization in chlorophyte algae.</title>
        <authorList>
            <person name="Puginier C."/>
            <person name="Libourel C."/>
            <person name="Otte J."/>
            <person name="Skaloud P."/>
            <person name="Haon M."/>
            <person name="Grisel S."/>
            <person name="Petersen M."/>
            <person name="Berrin J.G."/>
            <person name="Delaux P.M."/>
            <person name="Dal Grande F."/>
            <person name="Keller J."/>
        </authorList>
    </citation>
    <scope>NUCLEOTIDE SEQUENCE [LARGE SCALE GENOMIC DNA]</scope>
    <source>
        <strain evidence="11 12">SAG 245.80</strain>
    </source>
</reference>
<feature type="repeat" description="RCC1" evidence="7">
    <location>
        <begin position="577"/>
        <end position="628"/>
    </location>
</feature>
<feature type="region of interest" description="Disordered" evidence="9">
    <location>
        <begin position="562"/>
        <end position="581"/>
    </location>
</feature>
<proteinExistence type="predicted"/>
<evidence type="ECO:0000256" key="7">
    <source>
        <dbReference type="PROSITE-ProRule" id="PRU00235"/>
    </source>
</evidence>
<dbReference type="InterPro" id="IPR051210">
    <property type="entry name" value="Ub_ligase/GEF_domain"/>
</dbReference>
<dbReference type="InterPro" id="IPR002110">
    <property type="entry name" value="Ankyrin_rpt"/>
</dbReference>
<sequence>MQGGSPAAALRVRSVPLDTTTATPTKGSGPLQLGQGPPPTRRPFEELLIALRKGADLLKHGRAGRPKVHFFRLADADQQLVWRSAHGQLRCIRLCSVQRVVHGQITDTFRRHALPALAGLSFSLVYAGAEGGLRTLDLIARSERDFELWCCGLQAVVEQLWLALPRLPSPMPSFPFGVLLGERAPSAPLPATPPLSHPNGSGKAATLVLGGGTAQGRVAGAVGVPVPEHRPAPAVVADTTHLDICEVAAGPRHALLITCRGEVYSWGDGAGGKLGHGHAADSPTPQAVHTLWGRPVAHIAAGGACSAAVLADGQLLTWGQEACCTESRGIPRPLCGLYEQLVVQVACGEYHSAAVTSGGLLFTWGDSLAGKLGHGDQAPRAHPRQVTELAGVRVLHAACGMWHTAAVAAPRPAGSADALAALGALERRAVRQQQAAAFEVLAEEGGALYTWGGVAAMARKGGVARDHHRGCLGLGDTAGRLVPTPVGGALAGLLVRWAACGLSFTLAVTADGRVFQAGQTGAPADRRAPWEGALSFEQVPFPGHFVERVAAGLQHAAALVSPAGRRSGGPKEAGDGSGVWTWGRGREGQLGYSSSNGSAHPRALDALRGRHVLQVACGGHCTFAVCCHNAEREDAHDVPRAGRGRVRAWLANARLSVDALPRLQALASPTLQRACPAVPYGQEQGHYSAGTSPLAPGLRELPRGALLPRRSPERPWSANARGPAQGFLERRSSQAPAASPGGQAGERALWRRHSFSPGVLRGVAARRQAITELLFFASVGDRDRCKKICAMWKLDVKDKKCCDYDRRTPLHLAAAEGCFSVVEWLLKEAGADTNPIDRFSRTPLEDAVRGDHGEVAQLLEREGGRIYKSSEKRLVELSKSHVAGYVRMYEDPAEQESTLQPEWEIDPSDLVIGVKVGEGEFGTVHKATWHRTLVAVKVLRASDEVALGDFRTELNVLQKVHHPHATQFLGAVTTSQPYMLVYEFLPGGSLLDMFKRVNVGDGSVWPSLRRATEMALDCARGMLYLHARNKRIIIHRDLKPGNLMLGGIPFDTDDGSIAQTVGVVKIADFGLSKTLAIQSSMSRSGAMGELDERGEPLNNERYKLTGETGSYRYMAPEVFRHELYNTKVDVYAFSMIAFELFEGWPPFVSVHPVDAARRAALHNARPQWGKLNRFGKKVPAALKQLVEDCWAPNFDARPDFNTVCDRLEAVQKALPPEKKKGCSVM</sequence>
<dbReference type="EMBL" id="JALJOU010000020">
    <property type="protein sequence ID" value="KAK9838136.1"/>
    <property type="molecule type" value="Genomic_DNA"/>
</dbReference>
<feature type="repeat" description="RCC1" evidence="7">
    <location>
        <begin position="359"/>
        <end position="410"/>
    </location>
</feature>
<dbReference type="PROSITE" id="PS50088">
    <property type="entry name" value="ANK_REPEAT"/>
    <property type="match status" value="1"/>
</dbReference>
<evidence type="ECO:0000256" key="9">
    <source>
        <dbReference type="SAM" id="MobiDB-lite"/>
    </source>
</evidence>
<evidence type="ECO:0000256" key="5">
    <source>
        <dbReference type="ARBA" id="ARBA00022840"/>
    </source>
</evidence>
<dbReference type="InterPro" id="IPR011009">
    <property type="entry name" value="Kinase-like_dom_sf"/>
</dbReference>
<feature type="region of interest" description="Disordered" evidence="9">
    <location>
        <begin position="1"/>
        <end position="39"/>
    </location>
</feature>
<keyword evidence="6" id="KW-0040">ANK repeat</keyword>
<keyword evidence="4" id="KW-0418">Kinase</keyword>
<dbReference type="InterPro" id="IPR000719">
    <property type="entry name" value="Prot_kinase_dom"/>
</dbReference>
<keyword evidence="12" id="KW-1185">Reference proteome</keyword>
<dbReference type="PROSITE" id="PS50297">
    <property type="entry name" value="ANK_REP_REGION"/>
    <property type="match status" value="1"/>
</dbReference>
<dbReference type="InterPro" id="IPR009091">
    <property type="entry name" value="RCC1/BLIP-II"/>
</dbReference>
<dbReference type="PANTHER" id="PTHR22870:SF360">
    <property type="entry name" value="ULTRAVIOLET-B RECEPTOR UVR8"/>
    <property type="match status" value="1"/>
</dbReference>
<dbReference type="InterPro" id="IPR000408">
    <property type="entry name" value="Reg_chr_condens"/>
</dbReference>
<dbReference type="AlphaFoldDB" id="A0AAW1RYE5"/>
<dbReference type="InterPro" id="IPR017441">
    <property type="entry name" value="Protein_kinase_ATP_BS"/>
</dbReference>
<feature type="repeat" description="RCC1" evidence="7">
    <location>
        <begin position="313"/>
        <end position="358"/>
    </location>
</feature>
<comment type="caution">
    <text evidence="11">The sequence shown here is derived from an EMBL/GenBank/DDBJ whole genome shotgun (WGS) entry which is preliminary data.</text>
</comment>
<dbReference type="CDD" id="cd13999">
    <property type="entry name" value="STKc_MAP3K-like"/>
    <property type="match status" value="1"/>
</dbReference>
<accession>A0AAW1RYE5</accession>
<evidence type="ECO:0000256" key="1">
    <source>
        <dbReference type="ARBA" id="ARBA00022679"/>
    </source>
</evidence>
<dbReference type="CDD" id="cd13365">
    <property type="entry name" value="PH_PLC_plant-like"/>
    <property type="match status" value="1"/>
</dbReference>
<keyword evidence="1" id="KW-0808">Transferase</keyword>
<feature type="domain" description="Protein kinase" evidence="10">
    <location>
        <begin position="910"/>
        <end position="1214"/>
    </location>
</feature>
<dbReference type="PRINTS" id="PR00633">
    <property type="entry name" value="RCCNDNSATION"/>
</dbReference>
<dbReference type="InterPro" id="IPR008271">
    <property type="entry name" value="Ser/Thr_kinase_AS"/>
</dbReference>
<evidence type="ECO:0000256" key="4">
    <source>
        <dbReference type="ARBA" id="ARBA00022777"/>
    </source>
</evidence>
<dbReference type="InterPro" id="IPR011993">
    <property type="entry name" value="PH-like_dom_sf"/>
</dbReference>
<dbReference type="Gene3D" id="2.130.10.30">
    <property type="entry name" value="Regulator of chromosome condensation 1/beta-lactamase-inhibitor protein II"/>
    <property type="match status" value="3"/>
</dbReference>
<dbReference type="Pfam" id="PF00415">
    <property type="entry name" value="RCC1"/>
    <property type="match status" value="3"/>
</dbReference>
<dbReference type="SMART" id="SM00220">
    <property type="entry name" value="S_TKc"/>
    <property type="match status" value="1"/>
</dbReference>
<keyword evidence="5 8" id="KW-0067">ATP-binding</keyword>
<feature type="repeat" description="ANK" evidence="6">
    <location>
        <begin position="805"/>
        <end position="838"/>
    </location>
</feature>
<feature type="compositionally biased region" description="Polar residues" evidence="9">
    <location>
        <begin position="17"/>
        <end position="26"/>
    </location>
</feature>
<evidence type="ECO:0000259" key="10">
    <source>
        <dbReference type="PROSITE" id="PS50011"/>
    </source>
</evidence>
<dbReference type="Gene3D" id="1.10.510.10">
    <property type="entry name" value="Transferase(Phosphotransferase) domain 1"/>
    <property type="match status" value="1"/>
</dbReference>
<dbReference type="Gene3D" id="2.30.29.30">
    <property type="entry name" value="Pleckstrin-homology domain (PH domain)/Phosphotyrosine-binding domain (PTB)"/>
    <property type="match status" value="1"/>
</dbReference>
<dbReference type="SUPFAM" id="SSF56112">
    <property type="entry name" value="Protein kinase-like (PK-like)"/>
    <property type="match status" value="1"/>
</dbReference>
<dbReference type="SMART" id="SM00248">
    <property type="entry name" value="ANK"/>
    <property type="match status" value="2"/>
</dbReference>
<dbReference type="GO" id="GO:0005524">
    <property type="term" value="F:ATP binding"/>
    <property type="evidence" value="ECO:0007669"/>
    <property type="project" value="UniProtKB-UniRule"/>
</dbReference>
<feature type="repeat" description="RCC1" evidence="7">
    <location>
        <begin position="261"/>
        <end position="312"/>
    </location>
</feature>
<dbReference type="PROSITE" id="PS00108">
    <property type="entry name" value="PROTEIN_KINASE_ST"/>
    <property type="match status" value="1"/>
</dbReference>
<dbReference type="FunFam" id="3.30.200.20:FF:000180">
    <property type="entry name" value="serine/threonine-protein kinase STY46-like"/>
    <property type="match status" value="1"/>
</dbReference>
<dbReference type="PROSITE" id="PS00107">
    <property type="entry name" value="PROTEIN_KINASE_ATP"/>
    <property type="match status" value="1"/>
</dbReference>
<dbReference type="PROSITE" id="PS00626">
    <property type="entry name" value="RCC1_2"/>
    <property type="match status" value="2"/>
</dbReference>
<dbReference type="Pfam" id="PF00069">
    <property type="entry name" value="Pkinase"/>
    <property type="match status" value="1"/>
</dbReference>
<dbReference type="SUPFAM" id="SSF50729">
    <property type="entry name" value="PH domain-like"/>
    <property type="match status" value="1"/>
</dbReference>
<evidence type="ECO:0000256" key="3">
    <source>
        <dbReference type="ARBA" id="ARBA00022741"/>
    </source>
</evidence>
<keyword evidence="2" id="KW-0677">Repeat</keyword>
<dbReference type="PANTHER" id="PTHR22870">
    <property type="entry name" value="REGULATOR OF CHROMOSOME CONDENSATION"/>
    <property type="match status" value="1"/>
</dbReference>
<protein>
    <recommendedName>
        <fullName evidence="10">Protein kinase domain-containing protein</fullName>
    </recommendedName>
</protein>
<gene>
    <name evidence="11" type="ORF">WJX81_003291</name>
</gene>
<dbReference type="PROSITE" id="PS50012">
    <property type="entry name" value="RCC1_3"/>
    <property type="match status" value="4"/>
</dbReference>
<dbReference type="SUPFAM" id="SSF50985">
    <property type="entry name" value="RCC1/BLIP-II"/>
    <property type="match status" value="2"/>
</dbReference>
<dbReference type="SUPFAM" id="SSF48403">
    <property type="entry name" value="Ankyrin repeat"/>
    <property type="match status" value="1"/>
</dbReference>
<dbReference type="Gene3D" id="3.30.200.20">
    <property type="entry name" value="Phosphorylase Kinase, domain 1"/>
    <property type="match status" value="1"/>
</dbReference>
<dbReference type="GO" id="GO:0004672">
    <property type="term" value="F:protein kinase activity"/>
    <property type="evidence" value="ECO:0007669"/>
    <property type="project" value="InterPro"/>
</dbReference>
<evidence type="ECO:0000313" key="12">
    <source>
        <dbReference type="Proteomes" id="UP001445335"/>
    </source>
</evidence>